<dbReference type="GeneID" id="26740288"/>
<dbReference type="HAMAP" id="MF_01245">
    <property type="entry name" value="UPF0248"/>
    <property type="match status" value="1"/>
</dbReference>
<dbReference type="STRING" id="2162.BRM9_0327"/>
<keyword evidence="7" id="KW-1185">Reference proteome</keyword>
<sequence length="84" mass="9714">MAKRILDMLHWHPEMDIEKCQVTYLHRGTENNLKTIPATDIEGLKGGFMIMFDGSMVPYHRVIKIECENRLIWKKGPKKGGSDD</sequence>
<dbReference type="InterPro" id="IPR040459">
    <property type="entry name" value="MJ1316"/>
</dbReference>
<dbReference type="EMBL" id="LN734822">
    <property type="protein sequence ID" value="CEL25683.1"/>
    <property type="molecule type" value="Genomic_DNA"/>
</dbReference>
<evidence type="ECO:0000256" key="1">
    <source>
        <dbReference type="HAMAP-Rule" id="MF_01245"/>
    </source>
</evidence>
<comment type="similarity">
    <text evidence="1">Belongs to the UPF0248 family.</text>
</comment>
<gene>
    <name evidence="3" type="ORF">BRM9_0327</name>
    <name evidence="4" type="ORF">DSM1535_0971</name>
    <name evidence="6" type="ORF">ISP06_08575</name>
    <name evidence="5" type="ORF">MB9_2056</name>
</gene>
<evidence type="ECO:0000259" key="2">
    <source>
        <dbReference type="Pfam" id="PF04457"/>
    </source>
</evidence>
<dbReference type="EMBL" id="LN515531">
    <property type="protein sequence ID" value="CEA13324.1"/>
    <property type="molecule type" value="Genomic_DNA"/>
</dbReference>
<reference evidence="6" key="4">
    <citation type="submission" date="2020-10" db="EMBL/GenBank/DDBJ databases">
        <title>Dehalococcoides mccartyi of a TCE/Cr reducing biochatode.</title>
        <authorList>
            <person name="Matturro B."/>
        </authorList>
    </citation>
    <scope>NUCLEOTIDE SEQUENCE</scope>
    <source>
        <strain evidence="6">Bin2</strain>
    </source>
</reference>
<dbReference type="KEGG" id="mfi:DSM1535_0971"/>
<dbReference type="EMBL" id="CP006933">
    <property type="protein sequence ID" value="AIS31154.1"/>
    <property type="molecule type" value="Genomic_DNA"/>
</dbReference>
<evidence type="ECO:0000313" key="5">
    <source>
        <dbReference type="EMBL" id="CEL25683.1"/>
    </source>
</evidence>
<dbReference type="Proteomes" id="UP000029661">
    <property type="component" value="Chromosome"/>
</dbReference>
<dbReference type="AlphaFoldDB" id="A0A090I2Y1"/>
<dbReference type="RefSeq" id="WP_048072550.1">
    <property type="nucleotide sequence ID" value="NZ_CALCVY010000244.1"/>
</dbReference>
<evidence type="ECO:0000313" key="6">
    <source>
        <dbReference type="EMBL" id="MBF4475499.1"/>
    </source>
</evidence>
<organism evidence="4">
    <name type="scientific">Methanobacterium formicicum</name>
    <dbReference type="NCBI Taxonomy" id="2162"/>
    <lineage>
        <taxon>Archaea</taxon>
        <taxon>Methanobacteriati</taxon>
        <taxon>Methanobacteriota</taxon>
        <taxon>Methanomada group</taxon>
        <taxon>Methanobacteria</taxon>
        <taxon>Methanobacteriales</taxon>
        <taxon>Methanobacteriaceae</taxon>
        <taxon>Methanobacterium</taxon>
    </lineage>
</organism>
<dbReference type="Proteomes" id="UP000606900">
    <property type="component" value="Unassembled WGS sequence"/>
</dbReference>
<dbReference type="Proteomes" id="UP000062768">
    <property type="component" value="Chromosome I"/>
</dbReference>
<accession>A0A090I2Y1</accession>
<reference evidence="5" key="3">
    <citation type="submission" date="2014-09" db="EMBL/GenBank/DDBJ databases">
        <authorList>
            <person name="Bishop-Lilly K.A."/>
            <person name="Broomall S.M."/>
            <person name="Chain P.S."/>
            <person name="Chertkov O."/>
            <person name="Coyne S.R."/>
            <person name="Daligault H.E."/>
            <person name="Davenport K.W."/>
            <person name="Erkkila T."/>
            <person name="Frey K.G."/>
            <person name="Gibbons H.S."/>
            <person name="Gu W."/>
            <person name="Jaissle J."/>
            <person name="Johnson S.L."/>
            <person name="Koroleva G.I."/>
            <person name="Ladner J.T."/>
            <person name="Lo C.-C."/>
            <person name="Minogue T.D."/>
            <person name="Munk C."/>
            <person name="Palacios G.F."/>
            <person name="Redden C.L."/>
            <person name="Rosenzweig C.N."/>
            <person name="Scholz M.B."/>
            <person name="Teshima H."/>
            <person name="Xu Y."/>
        </authorList>
    </citation>
    <scope>NUCLEOTIDE SEQUENCE</scope>
    <source>
        <strain evidence="5">Mb9</strain>
    </source>
</reference>
<dbReference type="PATRIC" id="fig|2162.10.peg.2134"/>
<dbReference type="EMBL" id="JADIIL010000033">
    <property type="protein sequence ID" value="MBF4475499.1"/>
    <property type="molecule type" value="Genomic_DNA"/>
</dbReference>
<proteinExistence type="inferred from homology"/>
<reference evidence="4" key="2">
    <citation type="submission" date="2014-08" db="EMBL/GenBank/DDBJ databases">
        <authorList>
            <person name="Wibberg D."/>
        </authorList>
    </citation>
    <scope>NUCLEOTIDE SEQUENCE</scope>
</reference>
<dbReference type="Pfam" id="PF04457">
    <property type="entry name" value="MJ1316"/>
    <property type="match status" value="1"/>
</dbReference>
<evidence type="ECO:0000313" key="3">
    <source>
        <dbReference type="EMBL" id="AIS31154.1"/>
    </source>
</evidence>
<name>A0A090I2Y1_METFO</name>
<dbReference type="InterPro" id="IPR007547">
    <property type="entry name" value="UPF0248"/>
</dbReference>
<evidence type="ECO:0000313" key="4">
    <source>
        <dbReference type="EMBL" id="CEA13324.1"/>
    </source>
</evidence>
<dbReference type="OrthoDB" id="14794at2157"/>
<protein>
    <recommendedName>
        <fullName evidence="1">UPF0248 protein BRM9_0327</fullName>
    </recommendedName>
</protein>
<evidence type="ECO:0000313" key="7">
    <source>
        <dbReference type="Proteomes" id="UP000062768"/>
    </source>
</evidence>
<feature type="domain" description="MJ1316 RNA cyclic group end recognition" evidence="2">
    <location>
        <begin position="2"/>
        <end position="75"/>
    </location>
</feature>
<dbReference type="KEGG" id="mfc:BRM9_0327"/>
<reference evidence="3" key="1">
    <citation type="submission" date="2013-12" db="EMBL/GenBank/DDBJ databases">
        <title>The complete genome sequence of Methanobacterium sp. BRM9.</title>
        <authorList>
            <consortium name="Pastoral Greenhouse Gas Research Consortium"/>
            <person name="Kelly W.J."/>
            <person name="Leahy S.C."/>
            <person name="Perry R."/>
            <person name="Li D."/>
            <person name="Altermann E."/>
            <person name="Lambie S.C."/>
            <person name="Attwood G.T."/>
        </authorList>
    </citation>
    <scope>NUCLEOTIDE SEQUENCE [LARGE SCALE GENOMIC DNA]</scope>
    <source>
        <strain evidence="3">BRM9</strain>
    </source>
</reference>